<dbReference type="SUPFAM" id="SSF101898">
    <property type="entry name" value="NHL repeat"/>
    <property type="match status" value="1"/>
</dbReference>
<dbReference type="GO" id="GO:0008270">
    <property type="term" value="F:zinc ion binding"/>
    <property type="evidence" value="ECO:0007669"/>
    <property type="project" value="UniProtKB-KW"/>
</dbReference>
<dbReference type="EMBL" id="CAJNOG010000040">
    <property type="protein sequence ID" value="CAF0823133.1"/>
    <property type="molecule type" value="Genomic_DNA"/>
</dbReference>
<dbReference type="Pfam" id="PF01436">
    <property type="entry name" value="NHL"/>
    <property type="match status" value="1"/>
</dbReference>
<evidence type="ECO:0000256" key="2">
    <source>
        <dbReference type="SAM" id="MobiDB-lite"/>
    </source>
</evidence>
<organism evidence="4 6">
    <name type="scientific">Adineta steineri</name>
    <dbReference type="NCBI Taxonomy" id="433720"/>
    <lineage>
        <taxon>Eukaryota</taxon>
        <taxon>Metazoa</taxon>
        <taxon>Spiralia</taxon>
        <taxon>Gnathifera</taxon>
        <taxon>Rotifera</taxon>
        <taxon>Eurotatoria</taxon>
        <taxon>Bdelloidea</taxon>
        <taxon>Adinetida</taxon>
        <taxon>Adinetidae</taxon>
        <taxon>Adineta</taxon>
    </lineage>
</organism>
<feature type="region of interest" description="Disordered" evidence="2">
    <location>
        <begin position="279"/>
        <end position="365"/>
    </location>
</feature>
<dbReference type="InterPro" id="IPR003609">
    <property type="entry name" value="Pan_app"/>
</dbReference>
<dbReference type="CDD" id="cd05819">
    <property type="entry name" value="NHL"/>
    <property type="match status" value="1"/>
</dbReference>
<dbReference type="AlphaFoldDB" id="A0A813UFV8"/>
<dbReference type="Proteomes" id="UP000663844">
    <property type="component" value="Unassembled WGS sequence"/>
</dbReference>
<evidence type="ECO:0000313" key="4">
    <source>
        <dbReference type="EMBL" id="CAF0823133.1"/>
    </source>
</evidence>
<accession>A0A813UFV8</accession>
<dbReference type="EMBL" id="CAJOAZ010000689">
    <property type="protein sequence ID" value="CAF3697398.1"/>
    <property type="molecule type" value="Genomic_DNA"/>
</dbReference>
<dbReference type="Pfam" id="PF00024">
    <property type="entry name" value="PAN_1"/>
    <property type="match status" value="1"/>
</dbReference>
<dbReference type="PANTHER" id="PTHR24104:SF25">
    <property type="entry name" value="PROTEIN LIN-41"/>
    <property type="match status" value="1"/>
</dbReference>
<keyword evidence="1" id="KW-0677">Repeat</keyword>
<dbReference type="InterPro" id="IPR001258">
    <property type="entry name" value="NHL_repeat"/>
</dbReference>
<reference evidence="4" key="1">
    <citation type="submission" date="2021-02" db="EMBL/GenBank/DDBJ databases">
        <authorList>
            <person name="Nowell W R."/>
        </authorList>
    </citation>
    <scope>NUCLEOTIDE SEQUENCE</scope>
</reference>
<dbReference type="InterPro" id="IPR050952">
    <property type="entry name" value="TRIM-NHL_E3_ligases"/>
</dbReference>
<evidence type="ECO:0000259" key="3">
    <source>
        <dbReference type="Pfam" id="PF00024"/>
    </source>
</evidence>
<sequence>MFFTIEYKSRQLVTFIWPLFFRASMVNPIYSEEIFQSRIVYYPIGTQYSPVNQAAQLLSTTITNSLKACAIACNQNVLCRIAEYDTSASGQCRLFEGDIDTTGSIITLSSQSRVGVVQISASLFSQHGFSCGTSCQENRYLTCQNDSTCQCMPHTYWNKTASICMPQSSLLGTPCQQNMSMCREDLGYSCLPNNQCGYATIETITSIVSIQPVTSMKNSTLTVTTQSNTNVAYEITSTARSTSIQTSASPISANQVTTDISSAPSTTTQLTRISTYTITSTSPSTSIQTSASTTSATQTITDVSSAPSATTQSTRISTYTITSTSPSTSIQTSASTTSASQMAGGVSSAPPTTTQPTRISTDTITSTAPTAELLIGNTVAGYDNMSANGDAFGLNVPRGIYVSPLNETLYVCDSNNFRVQRFYFGSRMGVTVAGGFGNPQRNIIMNRVWNVYVDNTQNVYVADRNLNRVTRWPPNITVGVTQGPIISTGVGIWGIAFDQHGNLYTALFDTHIVYRNNITVIAGQYNISGNSSTQLNSPRGIFFDNSSSSLFVCDSLNYRIQMFQMNSTVGVTVAGGNGPGSASNQLDQPHGIWVSPKTGFMYIADTYNNRIQRWKMNDTQAVTIAGTGVAGDLSTMLSSPAGVALNANETFLYVSDQYNNRIQRFDLTV</sequence>
<feature type="compositionally biased region" description="Low complexity" evidence="2">
    <location>
        <begin position="309"/>
        <end position="341"/>
    </location>
</feature>
<dbReference type="Gene3D" id="2.120.10.30">
    <property type="entry name" value="TolB, C-terminal domain"/>
    <property type="match status" value="2"/>
</dbReference>
<dbReference type="Proteomes" id="UP000663845">
    <property type="component" value="Unassembled WGS sequence"/>
</dbReference>
<name>A0A813UFV8_9BILA</name>
<evidence type="ECO:0000313" key="5">
    <source>
        <dbReference type="EMBL" id="CAF3697398.1"/>
    </source>
</evidence>
<dbReference type="SUPFAM" id="SSF63825">
    <property type="entry name" value="YWTD domain"/>
    <property type="match status" value="1"/>
</dbReference>
<dbReference type="PANTHER" id="PTHR24104">
    <property type="entry name" value="E3 UBIQUITIN-PROTEIN LIGASE NHLRC1-RELATED"/>
    <property type="match status" value="1"/>
</dbReference>
<feature type="compositionally biased region" description="Polar residues" evidence="2">
    <location>
        <begin position="349"/>
        <end position="365"/>
    </location>
</feature>
<dbReference type="Gene3D" id="2.40.10.500">
    <property type="match status" value="1"/>
</dbReference>
<evidence type="ECO:0000256" key="1">
    <source>
        <dbReference type="ARBA" id="ARBA00022737"/>
    </source>
</evidence>
<gene>
    <name evidence="4" type="ORF">JYZ213_LOCUS6422</name>
    <name evidence="5" type="ORF">OXD698_LOCUS12040</name>
</gene>
<feature type="domain" description="Apple" evidence="3">
    <location>
        <begin position="59"/>
        <end position="108"/>
    </location>
</feature>
<protein>
    <recommendedName>
        <fullName evidence="3">Apple domain-containing protein</fullName>
    </recommendedName>
</protein>
<feature type="compositionally biased region" description="Low complexity" evidence="2">
    <location>
        <begin position="279"/>
        <end position="301"/>
    </location>
</feature>
<proteinExistence type="predicted"/>
<dbReference type="InterPro" id="IPR011042">
    <property type="entry name" value="6-blade_b-propeller_TolB-like"/>
</dbReference>
<comment type="caution">
    <text evidence="4">The sequence shown here is derived from an EMBL/GenBank/DDBJ whole genome shotgun (WGS) entry which is preliminary data.</text>
</comment>
<evidence type="ECO:0000313" key="6">
    <source>
        <dbReference type="Proteomes" id="UP000663845"/>
    </source>
</evidence>